<dbReference type="Pfam" id="PF00293">
    <property type="entry name" value="NUDIX"/>
    <property type="match status" value="1"/>
</dbReference>
<sequence length="192" mass="21419">MIDFRQSQGSKYCSKRYGDVRGKLSRVKNVFYVAGAVLERDATLLLVRNLRRNGAHDWSTPGGVIDPTDASTLHGLSREVEEETGLRVLSWSGLLYEVVATSADLGWEMRCEVHLAAEVDGDITINDPDGIVDHAAFISVDDLGEHLALCFPWVREPLTEWLSERWPLGEVRSFRYEVTGSSLSSLVAKRLV</sequence>
<dbReference type="CDD" id="cd02883">
    <property type="entry name" value="NUDIX_Hydrolase"/>
    <property type="match status" value="1"/>
</dbReference>
<dbReference type="InterPro" id="IPR015797">
    <property type="entry name" value="NUDIX_hydrolase-like_dom_sf"/>
</dbReference>
<reference evidence="2" key="1">
    <citation type="submission" date="2020-05" db="EMBL/GenBank/DDBJ databases">
        <authorList>
            <person name="Chiriac C."/>
            <person name="Salcher M."/>
            <person name="Ghai R."/>
            <person name="Kavagutti S V."/>
        </authorList>
    </citation>
    <scope>NUCLEOTIDE SEQUENCE</scope>
</reference>
<gene>
    <name evidence="2" type="ORF">UFOPK2242_01432</name>
    <name evidence="3" type="ORF">UFOPK2996_01194</name>
    <name evidence="4" type="ORF">UFOPK4071_00708</name>
</gene>
<dbReference type="Gene3D" id="3.90.79.10">
    <property type="entry name" value="Nucleoside Triphosphate Pyrophosphohydrolase"/>
    <property type="match status" value="1"/>
</dbReference>
<feature type="domain" description="Nudix hydrolase" evidence="1">
    <location>
        <begin position="28"/>
        <end position="163"/>
    </location>
</feature>
<evidence type="ECO:0000313" key="4">
    <source>
        <dbReference type="EMBL" id="CAB5010804.1"/>
    </source>
</evidence>
<evidence type="ECO:0000259" key="1">
    <source>
        <dbReference type="PROSITE" id="PS51462"/>
    </source>
</evidence>
<dbReference type="SUPFAM" id="SSF55811">
    <property type="entry name" value="Nudix"/>
    <property type="match status" value="1"/>
</dbReference>
<evidence type="ECO:0000313" key="2">
    <source>
        <dbReference type="EMBL" id="CAB4670528.1"/>
    </source>
</evidence>
<dbReference type="EMBL" id="CAFBPF010000074">
    <property type="protein sequence ID" value="CAB5010804.1"/>
    <property type="molecule type" value="Genomic_DNA"/>
</dbReference>
<evidence type="ECO:0000313" key="3">
    <source>
        <dbReference type="EMBL" id="CAB4803496.1"/>
    </source>
</evidence>
<proteinExistence type="predicted"/>
<dbReference type="PROSITE" id="PS51462">
    <property type="entry name" value="NUDIX"/>
    <property type="match status" value="1"/>
</dbReference>
<dbReference type="EMBL" id="CAEZWM010000225">
    <property type="protein sequence ID" value="CAB4670528.1"/>
    <property type="molecule type" value="Genomic_DNA"/>
</dbReference>
<name>A0A6J6MC13_9ZZZZ</name>
<dbReference type="PANTHER" id="PTHR43736:SF1">
    <property type="entry name" value="DIHYDRONEOPTERIN TRIPHOSPHATE DIPHOSPHATASE"/>
    <property type="match status" value="1"/>
</dbReference>
<accession>A0A6J6MC13</accession>
<dbReference type="EMBL" id="CAFAAH010000179">
    <property type="protein sequence ID" value="CAB4803496.1"/>
    <property type="molecule type" value="Genomic_DNA"/>
</dbReference>
<dbReference type="InterPro" id="IPR000086">
    <property type="entry name" value="NUDIX_hydrolase_dom"/>
</dbReference>
<dbReference type="PANTHER" id="PTHR43736">
    <property type="entry name" value="ADP-RIBOSE PYROPHOSPHATASE"/>
    <property type="match status" value="1"/>
</dbReference>
<dbReference type="AlphaFoldDB" id="A0A6J6MC13"/>
<protein>
    <submittedName>
        <fullName evidence="2">Unannotated protein</fullName>
    </submittedName>
</protein>
<organism evidence="2">
    <name type="scientific">freshwater metagenome</name>
    <dbReference type="NCBI Taxonomy" id="449393"/>
    <lineage>
        <taxon>unclassified sequences</taxon>
        <taxon>metagenomes</taxon>
        <taxon>ecological metagenomes</taxon>
    </lineage>
</organism>